<reference evidence="1" key="1">
    <citation type="submission" date="2020-05" db="EMBL/GenBank/DDBJ databases">
        <title>Mycena genomes resolve the evolution of fungal bioluminescence.</title>
        <authorList>
            <person name="Tsai I.J."/>
        </authorList>
    </citation>
    <scope>NUCLEOTIDE SEQUENCE</scope>
    <source>
        <strain evidence="1">160909Yilan</strain>
    </source>
</reference>
<gene>
    <name evidence="1" type="ORF">MSAN_01913000</name>
</gene>
<organism evidence="1 2">
    <name type="scientific">Mycena sanguinolenta</name>
    <dbReference type="NCBI Taxonomy" id="230812"/>
    <lineage>
        <taxon>Eukaryota</taxon>
        <taxon>Fungi</taxon>
        <taxon>Dikarya</taxon>
        <taxon>Basidiomycota</taxon>
        <taxon>Agaricomycotina</taxon>
        <taxon>Agaricomycetes</taxon>
        <taxon>Agaricomycetidae</taxon>
        <taxon>Agaricales</taxon>
        <taxon>Marasmiineae</taxon>
        <taxon>Mycenaceae</taxon>
        <taxon>Mycena</taxon>
    </lineage>
</organism>
<proteinExistence type="predicted"/>
<accession>A0A8H7CQA7</accession>
<comment type="caution">
    <text evidence="1">The sequence shown here is derived from an EMBL/GenBank/DDBJ whole genome shotgun (WGS) entry which is preliminary data.</text>
</comment>
<keyword evidence="2" id="KW-1185">Reference proteome</keyword>
<sequence length="198" mass="20745">MDQFIPCLDFARSPENRVHRVPFLVSTPCVEIEKNELCTPVGEREKGIKGRASDSLTPVHSTAMFSSKALFALVALVSFASAAPSKPSTDASVTVEVCTGSANPAQGCISIPVVSDSCINLTGGFSFLNKEISAAVVPNGFICTFFQDFGCIASGTGNAGTDSEVILQGGTWNFFTVPGLSGTENFNDLTSSFVCSPL</sequence>
<evidence type="ECO:0000313" key="2">
    <source>
        <dbReference type="Proteomes" id="UP000623467"/>
    </source>
</evidence>
<protein>
    <submittedName>
        <fullName evidence="1">Uncharacterized protein</fullName>
    </submittedName>
</protein>
<name>A0A8H7CQA7_9AGAR</name>
<evidence type="ECO:0000313" key="1">
    <source>
        <dbReference type="EMBL" id="KAF7344321.1"/>
    </source>
</evidence>
<dbReference type="EMBL" id="JACAZH010000021">
    <property type="protein sequence ID" value="KAF7344321.1"/>
    <property type="molecule type" value="Genomic_DNA"/>
</dbReference>
<dbReference type="Proteomes" id="UP000623467">
    <property type="component" value="Unassembled WGS sequence"/>
</dbReference>
<dbReference type="AlphaFoldDB" id="A0A8H7CQA7"/>
<dbReference type="OrthoDB" id="2884912at2759"/>